<gene>
    <name evidence="2" type="ORF">ZHAS_00008398</name>
</gene>
<protein>
    <submittedName>
        <fullName evidence="2 3">Dpse\GA12391-PA-like protein</fullName>
    </submittedName>
</protein>
<reference evidence="3" key="2">
    <citation type="submission" date="2020-05" db="UniProtKB">
        <authorList>
            <consortium name="EnsemblMetazoa"/>
        </authorList>
    </citation>
    <scope>IDENTIFICATION</scope>
</reference>
<dbReference type="EMBL" id="ATLV01015900">
    <property type="status" value="NOT_ANNOTATED_CDS"/>
    <property type="molecule type" value="Genomic_DNA"/>
</dbReference>
<feature type="compositionally biased region" description="Basic and acidic residues" evidence="1">
    <location>
        <begin position="1"/>
        <end position="11"/>
    </location>
</feature>
<evidence type="ECO:0000313" key="4">
    <source>
        <dbReference type="Proteomes" id="UP000030765"/>
    </source>
</evidence>
<evidence type="ECO:0000313" key="3">
    <source>
        <dbReference type="EnsemblMetazoa" id="ASIC008398-PA"/>
    </source>
</evidence>
<feature type="compositionally biased region" description="Polar residues" evidence="1">
    <location>
        <begin position="37"/>
        <end position="47"/>
    </location>
</feature>
<name>A0A084VS98_ANOSI</name>
<dbReference type="Proteomes" id="UP000030765">
    <property type="component" value="Unassembled WGS sequence"/>
</dbReference>
<evidence type="ECO:0000313" key="2">
    <source>
        <dbReference type="EMBL" id="KFB40842.1"/>
    </source>
</evidence>
<dbReference type="EnsemblMetazoa" id="ASIC008398-RA">
    <property type="protein sequence ID" value="ASIC008398-PA"/>
    <property type="gene ID" value="ASIC008398"/>
</dbReference>
<accession>A0A084VS98</accession>
<feature type="region of interest" description="Disordered" evidence="1">
    <location>
        <begin position="1"/>
        <end position="49"/>
    </location>
</feature>
<sequence>MIKDIPLRETRYTSNPRGQENQLEIEPRSQIDAVRGNKSTTDQTPISSIPEGGFVVQKLMIHLPSASWQPLRGHPFWEGKGKTTA</sequence>
<evidence type="ECO:0000256" key="1">
    <source>
        <dbReference type="SAM" id="MobiDB-lite"/>
    </source>
</evidence>
<keyword evidence="4" id="KW-1185">Reference proteome</keyword>
<feature type="compositionally biased region" description="Polar residues" evidence="1">
    <location>
        <begin position="12"/>
        <end position="22"/>
    </location>
</feature>
<dbReference type="VEuPathDB" id="VectorBase:ASIC008398"/>
<proteinExistence type="predicted"/>
<reference evidence="2 4" key="1">
    <citation type="journal article" date="2014" name="BMC Genomics">
        <title>Genome sequence of Anopheles sinensis provides insight into genetics basis of mosquito competence for malaria parasites.</title>
        <authorList>
            <person name="Zhou D."/>
            <person name="Zhang D."/>
            <person name="Ding G."/>
            <person name="Shi L."/>
            <person name="Hou Q."/>
            <person name="Ye Y."/>
            <person name="Xu Y."/>
            <person name="Zhou H."/>
            <person name="Xiong C."/>
            <person name="Li S."/>
            <person name="Yu J."/>
            <person name="Hong S."/>
            <person name="Yu X."/>
            <person name="Zou P."/>
            <person name="Chen C."/>
            <person name="Chang X."/>
            <person name="Wang W."/>
            <person name="Lv Y."/>
            <person name="Sun Y."/>
            <person name="Ma L."/>
            <person name="Shen B."/>
            <person name="Zhu C."/>
        </authorList>
    </citation>
    <scope>NUCLEOTIDE SEQUENCE [LARGE SCALE GENOMIC DNA]</scope>
</reference>
<organism evidence="2">
    <name type="scientific">Anopheles sinensis</name>
    <name type="common">Mosquito</name>
    <dbReference type="NCBI Taxonomy" id="74873"/>
    <lineage>
        <taxon>Eukaryota</taxon>
        <taxon>Metazoa</taxon>
        <taxon>Ecdysozoa</taxon>
        <taxon>Arthropoda</taxon>
        <taxon>Hexapoda</taxon>
        <taxon>Insecta</taxon>
        <taxon>Pterygota</taxon>
        <taxon>Neoptera</taxon>
        <taxon>Endopterygota</taxon>
        <taxon>Diptera</taxon>
        <taxon>Nematocera</taxon>
        <taxon>Culicoidea</taxon>
        <taxon>Culicidae</taxon>
        <taxon>Anophelinae</taxon>
        <taxon>Anopheles</taxon>
    </lineage>
</organism>
<dbReference type="AlphaFoldDB" id="A0A084VS98"/>
<dbReference type="EMBL" id="KE525041">
    <property type="protein sequence ID" value="KFB40842.1"/>
    <property type="molecule type" value="Genomic_DNA"/>
</dbReference>